<protein>
    <submittedName>
        <fullName evidence="8">DHA1 family tetracycline resistance protein-like MFS transporter</fullName>
    </submittedName>
</protein>
<dbReference type="RefSeq" id="WP_188774797.1">
    <property type="nucleotide sequence ID" value="NZ_BMMB01000003.1"/>
</dbReference>
<feature type="domain" description="Major facilitator superfamily (MFS) profile" evidence="7">
    <location>
        <begin position="19"/>
        <end position="408"/>
    </location>
</feature>
<feature type="transmembrane region" description="Helical" evidence="6">
    <location>
        <begin position="290"/>
        <end position="310"/>
    </location>
</feature>
<dbReference type="InterPro" id="IPR020846">
    <property type="entry name" value="MFS_dom"/>
</dbReference>
<evidence type="ECO:0000256" key="3">
    <source>
        <dbReference type="ARBA" id="ARBA00022692"/>
    </source>
</evidence>
<evidence type="ECO:0000256" key="5">
    <source>
        <dbReference type="ARBA" id="ARBA00023136"/>
    </source>
</evidence>
<dbReference type="Gene3D" id="1.20.1250.20">
    <property type="entry name" value="MFS general substrate transporter like domains"/>
    <property type="match status" value="1"/>
</dbReference>
<feature type="transmembrane region" description="Helical" evidence="6">
    <location>
        <begin position="177"/>
        <end position="195"/>
    </location>
</feature>
<dbReference type="InterPro" id="IPR001958">
    <property type="entry name" value="Tet-R_TetA/multi-R_MdtG-like"/>
</dbReference>
<reference evidence="8 9" key="1">
    <citation type="submission" date="2023-07" db="EMBL/GenBank/DDBJ databases">
        <title>Genomic Encyclopedia of Type Strains, Phase IV (KMG-IV): sequencing the most valuable type-strain genomes for metagenomic binning, comparative biology and taxonomic classification.</title>
        <authorList>
            <person name="Goeker M."/>
        </authorList>
    </citation>
    <scope>NUCLEOTIDE SEQUENCE [LARGE SCALE GENOMIC DNA]</scope>
    <source>
        <strain evidence="8 9">DSM 22170</strain>
    </source>
</reference>
<feature type="transmembrane region" description="Helical" evidence="6">
    <location>
        <begin position="147"/>
        <end position="171"/>
    </location>
</feature>
<organism evidence="8 9">
    <name type="scientific">Paenibacillus hunanensis</name>
    <dbReference type="NCBI Taxonomy" id="539262"/>
    <lineage>
        <taxon>Bacteria</taxon>
        <taxon>Bacillati</taxon>
        <taxon>Bacillota</taxon>
        <taxon>Bacilli</taxon>
        <taxon>Bacillales</taxon>
        <taxon>Paenibacillaceae</taxon>
        <taxon>Paenibacillus</taxon>
    </lineage>
</organism>
<feature type="transmembrane region" description="Helical" evidence="6">
    <location>
        <begin position="388"/>
        <end position="407"/>
    </location>
</feature>
<keyword evidence="9" id="KW-1185">Reference proteome</keyword>
<evidence type="ECO:0000313" key="8">
    <source>
        <dbReference type="EMBL" id="MDR6242331.1"/>
    </source>
</evidence>
<feature type="transmembrane region" description="Helical" evidence="6">
    <location>
        <begin position="57"/>
        <end position="77"/>
    </location>
</feature>
<evidence type="ECO:0000259" key="7">
    <source>
        <dbReference type="PROSITE" id="PS50850"/>
    </source>
</evidence>
<keyword evidence="4 6" id="KW-1133">Transmembrane helix</keyword>
<dbReference type="Pfam" id="PF07690">
    <property type="entry name" value="MFS_1"/>
    <property type="match status" value="1"/>
</dbReference>
<evidence type="ECO:0000256" key="6">
    <source>
        <dbReference type="SAM" id="Phobius"/>
    </source>
</evidence>
<keyword evidence="3 6" id="KW-0812">Transmembrane</keyword>
<dbReference type="InterPro" id="IPR011701">
    <property type="entry name" value="MFS"/>
</dbReference>
<name>A0ABU1ISY6_9BACL</name>
<dbReference type="PRINTS" id="PR01035">
    <property type="entry name" value="TCRTETA"/>
</dbReference>
<dbReference type="SUPFAM" id="SSF103473">
    <property type="entry name" value="MFS general substrate transporter"/>
    <property type="match status" value="1"/>
</dbReference>
<dbReference type="InterPro" id="IPR036259">
    <property type="entry name" value="MFS_trans_sf"/>
</dbReference>
<accession>A0ABU1ISY6</accession>
<dbReference type="PROSITE" id="PS50850">
    <property type="entry name" value="MFS"/>
    <property type="match status" value="1"/>
</dbReference>
<proteinExistence type="predicted"/>
<evidence type="ECO:0000256" key="2">
    <source>
        <dbReference type="ARBA" id="ARBA00022448"/>
    </source>
</evidence>
<feature type="transmembrane region" description="Helical" evidence="6">
    <location>
        <begin position="118"/>
        <end position="135"/>
    </location>
</feature>
<feature type="transmembrane region" description="Helical" evidence="6">
    <location>
        <begin position="20"/>
        <end position="45"/>
    </location>
</feature>
<keyword evidence="5 6" id="KW-0472">Membrane</keyword>
<comment type="caution">
    <text evidence="8">The sequence shown here is derived from an EMBL/GenBank/DDBJ whole genome shotgun (WGS) entry which is preliminary data.</text>
</comment>
<dbReference type="PANTHER" id="PTHR23504:SF15">
    <property type="entry name" value="MAJOR FACILITATOR SUPERFAMILY (MFS) PROFILE DOMAIN-CONTAINING PROTEIN"/>
    <property type="match status" value="1"/>
</dbReference>
<feature type="transmembrane region" description="Helical" evidence="6">
    <location>
        <begin position="89"/>
        <end position="112"/>
    </location>
</feature>
<comment type="subcellular location">
    <subcellularLocation>
        <location evidence="1">Cell membrane</location>
        <topology evidence="1">Multi-pass membrane protein</topology>
    </subcellularLocation>
</comment>
<feature type="transmembrane region" description="Helical" evidence="6">
    <location>
        <begin position="322"/>
        <end position="344"/>
    </location>
</feature>
<dbReference type="EMBL" id="JAVDQH010000001">
    <property type="protein sequence ID" value="MDR6242331.1"/>
    <property type="molecule type" value="Genomic_DNA"/>
</dbReference>
<evidence type="ECO:0000256" key="1">
    <source>
        <dbReference type="ARBA" id="ARBA00004651"/>
    </source>
</evidence>
<dbReference type="Proteomes" id="UP001185028">
    <property type="component" value="Unassembled WGS sequence"/>
</dbReference>
<dbReference type="PANTHER" id="PTHR23504">
    <property type="entry name" value="MAJOR FACILITATOR SUPERFAMILY DOMAIN-CONTAINING PROTEIN 10"/>
    <property type="match status" value="1"/>
</dbReference>
<sequence length="411" mass="43879">MTVHSSSPSPSHLGITRKALVFGFISVFLCAIGFGIVIPVVPFLVQPYVQDASQQAVIVAWLTSVYAICVFIASPALGALSDRYGRRPVLLLCLLGSVAGYLLFGIGSALWILFVGRIIEGITGGTIATLFAYFADITSAEQRTRYFGWIGAAAGAGTIIGPSLGGILAGISYTAPLYFGAAITLLNMLYGWRYMPESLAPQLRVKHIPLSRLNPFLQLANILSVKSLQRLLFVAFLLWLPNGAMQAVLAQFTLDMFHWQPVWIGLVFSIIGIQDILSQSLIMPRLLTRMSSVSIAILGMVAELCGYGLIAESVAFSSYGLFLAGMFVFGFGDSIFGPSFNGLLSTSADASQQGRVQGGSQSIQSLARVLGPLIGGHLYVSLGHAAPAWMGVILIGIAAIVLYRKVYRAAS</sequence>
<evidence type="ECO:0000313" key="9">
    <source>
        <dbReference type="Proteomes" id="UP001185028"/>
    </source>
</evidence>
<evidence type="ECO:0000256" key="4">
    <source>
        <dbReference type="ARBA" id="ARBA00022989"/>
    </source>
</evidence>
<keyword evidence="2" id="KW-0813">Transport</keyword>
<gene>
    <name evidence="8" type="ORF">JOC58_000215</name>
</gene>